<evidence type="ECO:0000313" key="2">
    <source>
        <dbReference type="EMBL" id="CDW73174.1"/>
    </source>
</evidence>
<name>A0A077ZUC7_STYLE</name>
<proteinExistence type="predicted"/>
<protein>
    <submittedName>
        <fullName evidence="2">Uncharacterized protein</fullName>
    </submittedName>
</protein>
<dbReference type="Proteomes" id="UP000039865">
    <property type="component" value="Unassembled WGS sequence"/>
</dbReference>
<dbReference type="InParanoid" id="A0A077ZUC7"/>
<organism evidence="2 3">
    <name type="scientific">Stylonychia lemnae</name>
    <name type="common">Ciliate</name>
    <dbReference type="NCBI Taxonomy" id="5949"/>
    <lineage>
        <taxon>Eukaryota</taxon>
        <taxon>Sar</taxon>
        <taxon>Alveolata</taxon>
        <taxon>Ciliophora</taxon>
        <taxon>Intramacronucleata</taxon>
        <taxon>Spirotrichea</taxon>
        <taxon>Stichotrichia</taxon>
        <taxon>Sporadotrichida</taxon>
        <taxon>Oxytrichidae</taxon>
        <taxon>Stylonychinae</taxon>
        <taxon>Stylonychia</taxon>
    </lineage>
</organism>
<reference evidence="2 3" key="1">
    <citation type="submission" date="2014-06" db="EMBL/GenBank/DDBJ databases">
        <authorList>
            <person name="Swart Estienne"/>
        </authorList>
    </citation>
    <scope>NUCLEOTIDE SEQUENCE [LARGE SCALE GENOMIC DNA]</scope>
    <source>
        <strain evidence="2 3">130c</strain>
    </source>
</reference>
<dbReference type="AlphaFoldDB" id="A0A077ZUC7"/>
<dbReference type="EMBL" id="CCKQ01002078">
    <property type="protein sequence ID" value="CDW73174.1"/>
    <property type="molecule type" value="Genomic_DNA"/>
</dbReference>
<keyword evidence="3" id="KW-1185">Reference proteome</keyword>
<sequence>MDNAGIDGSLLVLQEENGVNDYKLLKWQIVAQKWCKVNGTKGINLSVYNEISVAIVDSRGLLSLSSQVGQQSEVAKINSNPGNQQNTPQPILNSSNTDWVRTSIPGHHYNKLTLLKSAQPGKFTPQEVLASFNTSSDIFVIYKASTSKVVGAYFQDLFALPISDWHPTENEKERHLQQYTAVLAVTERIILDHPQSSSPRDSWLYQFRQDLATGVNNDRGIFHFHPECIINSPTVNTKEYPQDYLWSGMQMFLLSQ</sequence>
<feature type="region of interest" description="Disordered" evidence="1">
    <location>
        <begin position="77"/>
        <end position="97"/>
    </location>
</feature>
<gene>
    <name evidence="2" type="primary">Contig15119.g16114</name>
    <name evidence="2" type="ORF">STYLEM_2150</name>
</gene>
<evidence type="ECO:0000313" key="3">
    <source>
        <dbReference type="Proteomes" id="UP000039865"/>
    </source>
</evidence>
<evidence type="ECO:0000256" key="1">
    <source>
        <dbReference type="SAM" id="MobiDB-lite"/>
    </source>
</evidence>
<accession>A0A077ZUC7</accession>